<evidence type="ECO:0000313" key="4">
    <source>
        <dbReference type="Proteomes" id="UP000198940"/>
    </source>
</evidence>
<reference evidence="2 3" key="1">
    <citation type="submission" date="2016-11" db="EMBL/GenBank/DDBJ databases">
        <authorList>
            <person name="Varghese N."/>
            <person name="Submissions S."/>
        </authorList>
    </citation>
    <scope>NUCLEOTIDE SEQUENCE [LARGE SCALE GENOMIC DNA]</scope>
    <source>
        <strain evidence="2 3">CGMCC 1.12174</strain>
        <strain evidence="1 4">DSM 26351</strain>
    </source>
</reference>
<keyword evidence="4" id="KW-1185">Reference proteome</keyword>
<evidence type="ECO:0000313" key="2">
    <source>
        <dbReference type="EMBL" id="SHL06116.1"/>
    </source>
</evidence>
<dbReference type="OrthoDB" id="9153376at2"/>
<protein>
    <submittedName>
        <fullName evidence="2">Uncharacterized protein</fullName>
    </submittedName>
</protein>
<dbReference type="RefSeq" id="WP_072880438.1">
    <property type="nucleotide sequence ID" value="NZ_FOKU01000004.1"/>
</dbReference>
<accession>A0A1M6XJM7</accession>
<evidence type="ECO:0000313" key="3">
    <source>
        <dbReference type="Proteomes" id="UP000184031"/>
    </source>
</evidence>
<dbReference type="Proteomes" id="UP000198940">
    <property type="component" value="Unassembled WGS sequence"/>
</dbReference>
<sequence>MRLDNKELFDFFKSLEIEVLYHANTTQTSITYLNQNGLLSRGAVESLGLNQTAQSSDDIDKVLDVWNDVFLDTTDLHTYFSRQNYYGPILFEFDVSLIENTEYEIWITKNNPIYWKKETPMEDRYFQSVAELRDNWKYYSRQKMMVTIRKNSSPILFESVRRVLVDDPRVTLTNENIHLFNETVKLIKENVPDGHILKGKFKTRECEYCWCRDNYLNQVGVPDLKRLFLN</sequence>
<dbReference type="AlphaFoldDB" id="A0A1M6XJM7"/>
<proteinExistence type="predicted"/>
<comment type="caution">
    <text evidence="2">The sequence shown here is derived from an EMBL/GenBank/DDBJ whole genome shotgun (WGS) entry which is preliminary data.</text>
</comment>
<gene>
    <name evidence="1" type="ORF">SAMN04487891_1043</name>
    <name evidence="2" type="ORF">SAMN05216293_2600</name>
</gene>
<dbReference type="STRING" id="1055723.SAMN05216293_2600"/>
<organism evidence="2 3">
    <name type="scientific">Flagellimonas taeanensis</name>
    <dbReference type="NCBI Taxonomy" id="1005926"/>
    <lineage>
        <taxon>Bacteria</taxon>
        <taxon>Pseudomonadati</taxon>
        <taxon>Bacteroidota</taxon>
        <taxon>Flavobacteriia</taxon>
        <taxon>Flavobacteriales</taxon>
        <taxon>Flavobacteriaceae</taxon>
        <taxon>Flagellimonas</taxon>
    </lineage>
</organism>
<dbReference type="EMBL" id="FOKU01000004">
    <property type="protein sequence ID" value="SFB94385.1"/>
    <property type="molecule type" value="Genomic_DNA"/>
</dbReference>
<evidence type="ECO:0000313" key="1">
    <source>
        <dbReference type="EMBL" id="SFB94385.1"/>
    </source>
</evidence>
<dbReference type="Proteomes" id="UP000184031">
    <property type="component" value="Unassembled WGS sequence"/>
</dbReference>
<dbReference type="EMBL" id="FRAT01000006">
    <property type="protein sequence ID" value="SHL06116.1"/>
    <property type="molecule type" value="Genomic_DNA"/>
</dbReference>
<name>A0A1M6XJM7_9FLAO</name>